<dbReference type="AlphaFoldDB" id="A0A975S487"/>
<gene>
    <name evidence="2" type="ORF">KM031_21510</name>
</gene>
<name>A0A975S487_9RHOB</name>
<dbReference type="EMBL" id="CP076365">
    <property type="protein sequence ID" value="QWK93005.1"/>
    <property type="molecule type" value="Genomic_DNA"/>
</dbReference>
<accession>A0A975S487</accession>
<dbReference type="PANTHER" id="PTHR38467">
    <property type="match status" value="1"/>
</dbReference>
<sequence>MKMFRALLSGIFEDPDWSEDAPDALAEDVISDLLPWRVYEPDTQLFVNIDSTGFMLEIVPHSSDENIAESVTAVIQSRAPANTTIQFLNWTSHDIDRPLVNWAQHRFRHGELVSEMAHWRMEHLRKARFGTDHPIKAIPHVRRVFVIVWIDGHPGLSALKELLEFRRALLPAFGHIDRVRILGPQDFLKVMAEVLYCGTQHWPEYVDDQWINQQLPGAGFLVRRASLGLMGEPELSVASATVTRFPKEWHFHIGAALNGVPDNPAHRPAGPVLTSFTLRVKPKDKALAFLNRARAGLMHTASTDFAKFAVGLGEKRQEFDQLAQAVEANEKLMEGVFIINAYARGGDDEAKFALAELSKIYRFADLTLGDDTYLQLPLFLSSLPFTTTGNRMNDLRKLQRMRLVKSEAAVGFAPLHGEWTGVGDGKGVLLIGRQGGVFDWDNFRSTGNFNVAVVGKSGAGKSVFMQELVTSIYARGGMVVVIDDGYSFRNTVEIFGGDFVDFDAESAIGLNPFSMLSEEAMQAPDYRADAIELLTRIIASMGSLGRTSIGRVQDLEEGFIARAVEHVWETRGRAGEVDDVIVLLQQEAGDPRIADMLSKLSAFSKEGVYGTYFSGQATIGLTASFTVFELSKIKSQRVLQDVVLQIIMFLSSEMMYKTDREIPVGLVIDEAWDLLKTEATARFIEGLVRRARKYNGALITGTQSFNDYYDNPAARVCLENSDWTVVMAQKPETLDLLASDKRLAVGSSLLSQLKSITSVRGLFSEMAVKGPDGWIFGRLLLDPFSLTMFSSTGETVERIRRMKAMGGMTTAQAIRHIAMQGDGR</sequence>
<reference evidence="2" key="1">
    <citation type="submission" date="2021-06" db="EMBL/GenBank/DDBJ databases">
        <authorList>
            <person name="Lee C.-S."/>
            <person name="Jin L."/>
        </authorList>
    </citation>
    <scope>NUCLEOTIDE SEQUENCE</scope>
    <source>
        <strain evidence="2">Con5</strain>
        <plasmid evidence="2">p4</plasmid>
    </source>
</reference>
<dbReference type="KEGG" id="gfu:KM031_21510"/>
<organism evidence="2 3">
    <name type="scientific">Gemmobacter fulvus</name>
    <dbReference type="NCBI Taxonomy" id="2840474"/>
    <lineage>
        <taxon>Bacteria</taxon>
        <taxon>Pseudomonadati</taxon>
        <taxon>Pseudomonadota</taxon>
        <taxon>Alphaproteobacteria</taxon>
        <taxon>Rhodobacterales</taxon>
        <taxon>Paracoccaceae</taxon>
        <taxon>Gemmobacter</taxon>
    </lineage>
</organism>
<dbReference type="InterPro" id="IPR053155">
    <property type="entry name" value="F-pilin_assembly_TraC"/>
</dbReference>
<dbReference type="Gene3D" id="1.10.8.730">
    <property type="match status" value="1"/>
</dbReference>
<dbReference type="SUPFAM" id="SSF52540">
    <property type="entry name" value="P-loop containing nucleoside triphosphate hydrolases"/>
    <property type="match status" value="1"/>
</dbReference>
<feature type="domain" description="TraG P-loop" evidence="1">
    <location>
        <begin position="592"/>
        <end position="730"/>
    </location>
</feature>
<dbReference type="InterPro" id="IPR025955">
    <property type="entry name" value="TraC/Conjuga_ATPase"/>
</dbReference>
<proteinExistence type="predicted"/>
<dbReference type="PANTHER" id="PTHR38467:SF1">
    <property type="entry name" value="CONJUGATIVE TRANSFER: ASSEMBLY"/>
    <property type="match status" value="1"/>
</dbReference>
<dbReference type="RefSeq" id="WP_215507635.1">
    <property type="nucleotide sequence ID" value="NZ_CP076365.1"/>
</dbReference>
<keyword evidence="3" id="KW-1185">Reference proteome</keyword>
<dbReference type="CDD" id="cd01127">
    <property type="entry name" value="TrwB_TraG_TraD_VirD4"/>
    <property type="match status" value="1"/>
</dbReference>
<dbReference type="Pfam" id="PF11130">
    <property type="entry name" value="TraC_F_IV"/>
    <property type="match status" value="1"/>
</dbReference>
<evidence type="ECO:0000259" key="1">
    <source>
        <dbReference type="Pfam" id="PF19044"/>
    </source>
</evidence>
<feature type="domain" description="TraG P-loop" evidence="1">
    <location>
        <begin position="446"/>
        <end position="522"/>
    </location>
</feature>
<evidence type="ECO:0000313" key="3">
    <source>
        <dbReference type="Proteomes" id="UP000679352"/>
    </source>
</evidence>
<keyword evidence="2" id="KW-0614">Plasmid</keyword>
<evidence type="ECO:0000313" key="2">
    <source>
        <dbReference type="EMBL" id="QWK93005.1"/>
    </source>
</evidence>
<geneLocation type="plasmid" evidence="2 3">
    <name>p4</name>
</geneLocation>
<dbReference type="InterPro" id="IPR043964">
    <property type="entry name" value="P-loop_TraG"/>
</dbReference>
<dbReference type="Proteomes" id="UP000679352">
    <property type="component" value="Plasmid p4"/>
</dbReference>
<dbReference type="InterPro" id="IPR027417">
    <property type="entry name" value="P-loop_NTPase"/>
</dbReference>
<dbReference type="Pfam" id="PF19044">
    <property type="entry name" value="P-loop_TraG"/>
    <property type="match status" value="2"/>
</dbReference>
<dbReference type="Gene3D" id="3.40.50.300">
    <property type="entry name" value="P-loop containing nucleotide triphosphate hydrolases"/>
    <property type="match status" value="1"/>
</dbReference>
<protein>
    <submittedName>
        <fullName evidence="2">TraC family protein</fullName>
    </submittedName>
</protein>